<organism evidence="2 3">
    <name type="scientific">Hibiscus sabdariffa</name>
    <name type="common">roselle</name>
    <dbReference type="NCBI Taxonomy" id="183260"/>
    <lineage>
        <taxon>Eukaryota</taxon>
        <taxon>Viridiplantae</taxon>
        <taxon>Streptophyta</taxon>
        <taxon>Embryophyta</taxon>
        <taxon>Tracheophyta</taxon>
        <taxon>Spermatophyta</taxon>
        <taxon>Magnoliopsida</taxon>
        <taxon>eudicotyledons</taxon>
        <taxon>Gunneridae</taxon>
        <taxon>Pentapetalae</taxon>
        <taxon>rosids</taxon>
        <taxon>malvids</taxon>
        <taxon>Malvales</taxon>
        <taxon>Malvaceae</taxon>
        <taxon>Malvoideae</taxon>
        <taxon>Hibiscus</taxon>
    </lineage>
</organism>
<feature type="domain" description="RNase H type-1" evidence="1">
    <location>
        <begin position="21"/>
        <end position="94"/>
    </location>
</feature>
<protein>
    <recommendedName>
        <fullName evidence="1">RNase H type-1 domain-containing protein</fullName>
    </recommendedName>
</protein>
<evidence type="ECO:0000313" key="3">
    <source>
        <dbReference type="Proteomes" id="UP001472677"/>
    </source>
</evidence>
<reference evidence="2 3" key="1">
    <citation type="journal article" date="2024" name="G3 (Bethesda)">
        <title>Genome assembly of Hibiscus sabdariffa L. provides insights into metabolisms of medicinal natural products.</title>
        <authorList>
            <person name="Kim T."/>
        </authorList>
    </citation>
    <scope>NUCLEOTIDE SEQUENCE [LARGE SCALE GENOMIC DNA]</scope>
    <source>
        <strain evidence="2">TK-2024</strain>
        <tissue evidence="2">Old leaves</tissue>
    </source>
</reference>
<dbReference type="PANTHER" id="PTHR47723">
    <property type="entry name" value="OS05G0353850 PROTEIN"/>
    <property type="match status" value="1"/>
</dbReference>
<dbReference type="PANTHER" id="PTHR47723:SF19">
    <property type="entry name" value="POLYNUCLEOTIDYL TRANSFERASE, RIBONUCLEASE H-LIKE SUPERFAMILY PROTEIN"/>
    <property type="match status" value="1"/>
</dbReference>
<accession>A0ABR2ECW8</accession>
<keyword evidence="3" id="KW-1185">Reference proteome</keyword>
<comment type="caution">
    <text evidence="2">The sequence shown here is derived from an EMBL/GenBank/DDBJ whole genome shotgun (WGS) entry which is preliminary data.</text>
</comment>
<dbReference type="EMBL" id="JBBPBM010000017">
    <property type="protein sequence ID" value="KAK8556659.1"/>
    <property type="molecule type" value="Genomic_DNA"/>
</dbReference>
<proteinExistence type="predicted"/>
<evidence type="ECO:0000313" key="2">
    <source>
        <dbReference type="EMBL" id="KAK8556659.1"/>
    </source>
</evidence>
<gene>
    <name evidence="2" type="ORF">V6N12_003056</name>
</gene>
<dbReference type="CDD" id="cd06222">
    <property type="entry name" value="RNase_H_like"/>
    <property type="match status" value="1"/>
</dbReference>
<name>A0ABR2ECW8_9ROSI</name>
<dbReference type="InterPro" id="IPR053151">
    <property type="entry name" value="RNase_H-like"/>
</dbReference>
<dbReference type="InterPro" id="IPR044730">
    <property type="entry name" value="RNase_H-like_dom_plant"/>
</dbReference>
<evidence type="ECO:0000259" key="1">
    <source>
        <dbReference type="Pfam" id="PF13456"/>
    </source>
</evidence>
<sequence length="104" mass="11442">MNPQTIVTGWKPPDEGWIKANVDGARNNIDEKSACGGMLLNHQGIWVTGFTKFIGRYSVLEAKLWEIATGLEVAWTMKCRHRVVESSALKAINQGICNNGHCAS</sequence>
<dbReference type="Pfam" id="PF13456">
    <property type="entry name" value="RVT_3"/>
    <property type="match status" value="1"/>
</dbReference>
<dbReference type="Proteomes" id="UP001472677">
    <property type="component" value="Unassembled WGS sequence"/>
</dbReference>
<dbReference type="InterPro" id="IPR002156">
    <property type="entry name" value="RNaseH_domain"/>
</dbReference>